<proteinExistence type="inferred from homology"/>
<dbReference type="InterPro" id="IPR013249">
    <property type="entry name" value="RNA_pol_sigma70_r4_t2"/>
</dbReference>
<protein>
    <submittedName>
        <fullName evidence="8">SigE family RNA polymerase sigma factor</fullName>
    </submittedName>
</protein>
<dbReference type="InterPro" id="IPR013325">
    <property type="entry name" value="RNA_pol_sigma_r2"/>
</dbReference>
<comment type="caution">
    <text evidence="8">The sequence shown here is derived from an EMBL/GenBank/DDBJ whole genome shotgun (WGS) entry which is preliminary data.</text>
</comment>
<evidence type="ECO:0000313" key="8">
    <source>
        <dbReference type="EMBL" id="MFB6395720.1"/>
    </source>
</evidence>
<dbReference type="Gene3D" id="1.10.10.10">
    <property type="entry name" value="Winged helix-like DNA-binding domain superfamily/Winged helix DNA-binding domain"/>
    <property type="match status" value="1"/>
</dbReference>
<gene>
    <name evidence="8" type="ORF">AAFH96_21780</name>
</gene>
<reference evidence="8 9" key="1">
    <citation type="submission" date="2024-04" db="EMBL/GenBank/DDBJ databases">
        <title>Polymorphospora sp. isolated from Baiyangdian Lake in Xiong'an New Area.</title>
        <authorList>
            <person name="Zhang X."/>
            <person name="Liu J."/>
        </authorList>
    </citation>
    <scope>NUCLEOTIDE SEQUENCE [LARGE SCALE GENOMIC DNA]</scope>
    <source>
        <strain evidence="8 9">2-325</strain>
    </source>
</reference>
<evidence type="ECO:0000256" key="2">
    <source>
        <dbReference type="ARBA" id="ARBA00023015"/>
    </source>
</evidence>
<sequence length="168" mass="18677">MPDSFEVFVRTSGPGLLRYATLLCGNAANAEDLLQDVLARAYPRWGRVSTDNPEAYLRRALSNSVISWWRSPWSRRRVPYPGEMSEPEDAVARADDRQVILAALSSLPPRMRSVVVLRYWLGFSEQDTAAELGCSTGSVKSQASRGLQRLRAALQVDHLKTGSRRGEG</sequence>
<keyword evidence="4" id="KW-0238">DNA-binding</keyword>
<dbReference type="SUPFAM" id="SSF88946">
    <property type="entry name" value="Sigma2 domain of RNA polymerase sigma factors"/>
    <property type="match status" value="1"/>
</dbReference>
<evidence type="ECO:0000313" key="9">
    <source>
        <dbReference type="Proteomes" id="UP001582793"/>
    </source>
</evidence>
<dbReference type="Proteomes" id="UP001582793">
    <property type="component" value="Unassembled WGS sequence"/>
</dbReference>
<evidence type="ECO:0000256" key="5">
    <source>
        <dbReference type="ARBA" id="ARBA00023163"/>
    </source>
</evidence>
<dbReference type="Gene3D" id="1.10.1740.10">
    <property type="match status" value="1"/>
</dbReference>
<keyword evidence="5" id="KW-0804">Transcription</keyword>
<keyword evidence="9" id="KW-1185">Reference proteome</keyword>
<dbReference type="SUPFAM" id="SSF88659">
    <property type="entry name" value="Sigma3 and sigma4 domains of RNA polymerase sigma factors"/>
    <property type="match status" value="1"/>
</dbReference>
<dbReference type="InterPro" id="IPR036388">
    <property type="entry name" value="WH-like_DNA-bd_sf"/>
</dbReference>
<dbReference type="NCBIfam" id="TIGR02937">
    <property type="entry name" value="sigma70-ECF"/>
    <property type="match status" value="1"/>
</dbReference>
<organism evidence="8 9">
    <name type="scientific">Polymorphospora lycopeni</name>
    <dbReference type="NCBI Taxonomy" id="3140240"/>
    <lineage>
        <taxon>Bacteria</taxon>
        <taxon>Bacillati</taxon>
        <taxon>Actinomycetota</taxon>
        <taxon>Actinomycetes</taxon>
        <taxon>Micromonosporales</taxon>
        <taxon>Micromonosporaceae</taxon>
        <taxon>Polymorphospora</taxon>
    </lineage>
</organism>
<dbReference type="InterPro" id="IPR013324">
    <property type="entry name" value="RNA_pol_sigma_r3/r4-like"/>
</dbReference>
<dbReference type="Pfam" id="PF08281">
    <property type="entry name" value="Sigma70_r4_2"/>
    <property type="match status" value="1"/>
</dbReference>
<dbReference type="NCBIfam" id="TIGR02983">
    <property type="entry name" value="SigE-fam_strep"/>
    <property type="match status" value="1"/>
</dbReference>
<evidence type="ECO:0000256" key="4">
    <source>
        <dbReference type="ARBA" id="ARBA00023125"/>
    </source>
</evidence>
<dbReference type="InterPro" id="IPR014284">
    <property type="entry name" value="RNA_pol_sigma-70_dom"/>
</dbReference>
<keyword evidence="3" id="KW-0731">Sigma factor</keyword>
<comment type="similarity">
    <text evidence="1">Belongs to the sigma-70 factor family. ECF subfamily.</text>
</comment>
<evidence type="ECO:0000256" key="1">
    <source>
        <dbReference type="ARBA" id="ARBA00010641"/>
    </source>
</evidence>
<dbReference type="PANTHER" id="PTHR43133">
    <property type="entry name" value="RNA POLYMERASE ECF-TYPE SIGMA FACTO"/>
    <property type="match status" value="1"/>
</dbReference>
<dbReference type="InterPro" id="IPR014325">
    <property type="entry name" value="RNA_pol_sigma-E_actinobac"/>
</dbReference>
<evidence type="ECO:0000256" key="3">
    <source>
        <dbReference type="ARBA" id="ARBA00023082"/>
    </source>
</evidence>
<dbReference type="InterPro" id="IPR007627">
    <property type="entry name" value="RNA_pol_sigma70_r2"/>
</dbReference>
<feature type="domain" description="RNA polymerase sigma factor 70 region 4 type 2" evidence="7">
    <location>
        <begin position="98"/>
        <end position="150"/>
    </location>
</feature>
<dbReference type="PANTHER" id="PTHR43133:SF50">
    <property type="entry name" value="ECF RNA POLYMERASE SIGMA FACTOR SIGM"/>
    <property type="match status" value="1"/>
</dbReference>
<evidence type="ECO:0000259" key="7">
    <source>
        <dbReference type="Pfam" id="PF08281"/>
    </source>
</evidence>
<dbReference type="RefSeq" id="WP_375735424.1">
    <property type="nucleotide sequence ID" value="NZ_JBCGDC010000067.1"/>
</dbReference>
<feature type="domain" description="RNA polymerase sigma-70 region 2" evidence="6">
    <location>
        <begin position="9"/>
        <end position="72"/>
    </location>
</feature>
<dbReference type="Pfam" id="PF04542">
    <property type="entry name" value="Sigma70_r2"/>
    <property type="match status" value="1"/>
</dbReference>
<name>A0ABV5CUP6_9ACTN</name>
<accession>A0ABV5CUP6</accession>
<evidence type="ECO:0000259" key="6">
    <source>
        <dbReference type="Pfam" id="PF04542"/>
    </source>
</evidence>
<dbReference type="InterPro" id="IPR039425">
    <property type="entry name" value="RNA_pol_sigma-70-like"/>
</dbReference>
<dbReference type="CDD" id="cd06171">
    <property type="entry name" value="Sigma70_r4"/>
    <property type="match status" value="1"/>
</dbReference>
<keyword evidence="2" id="KW-0805">Transcription regulation</keyword>
<dbReference type="EMBL" id="JBCGDC010000067">
    <property type="protein sequence ID" value="MFB6395720.1"/>
    <property type="molecule type" value="Genomic_DNA"/>
</dbReference>